<gene>
    <name evidence="2" type="ORF">N7472_000867</name>
</gene>
<dbReference type="AlphaFoldDB" id="A0A9W9N0X3"/>
<feature type="region of interest" description="Disordered" evidence="1">
    <location>
        <begin position="302"/>
        <end position="326"/>
    </location>
</feature>
<feature type="compositionally biased region" description="Basic residues" evidence="1">
    <location>
        <begin position="140"/>
        <end position="152"/>
    </location>
</feature>
<reference evidence="2" key="1">
    <citation type="submission" date="2022-11" db="EMBL/GenBank/DDBJ databases">
        <authorList>
            <person name="Petersen C."/>
        </authorList>
    </citation>
    <scope>NUCLEOTIDE SEQUENCE</scope>
    <source>
        <strain evidence="2">IBT 16849</strain>
    </source>
</reference>
<name>A0A9W9N0X3_9EURO</name>
<evidence type="ECO:0000256" key="1">
    <source>
        <dbReference type="SAM" id="MobiDB-lite"/>
    </source>
</evidence>
<evidence type="ECO:0000313" key="3">
    <source>
        <dbReference type="Proteomes" id="UP001150879"/>
    </source>
</evidence>
<feature type="compositionally biased region" description="Basic and acidic residues" evidence="1">
    <location>
        <begin position="110"/>
        <end position="127"/>
    </location>
</feature>
<feature type="region of interest" description="Disordered" evidence="1">
    <location>
        <begin position="74"/>
        <end position="154"/>
    </location>
</feature>
<protein>
    <submittedName>
        <fullName evidence="2">Uncharacterized protein</fullName>
    </submittedName>
</protein>
<keyword evidence="3" id="KW-1185">Reference proteome</keyword>
<accession>A0A9W9N0X3</accession>
<reference evidence="2" key="2">
    <citation type="journal article" date="2023" name="IMA Fungus">
        <title>Comparative genomic study of the Penicillium genus elucidates a diverse pangenome and 15 lateral gene transfer events.</title>
        <authorList>
            <person name="Petersen C."/>
            <person name="Sorensen T."/>
            <person name="Nielsen M.R."/>
            <person name="Sondergaard T.E."/>
            <person name="Sorensen J.L."/>
            <person name="Fitzpatrick D.A."/>
            <person name="Frisvad J.C."/>
            <person name="Nielsen K.L."/>
        </authorList>
    </citation>
    <scope>NUCLEOTIDE SEQUENCE</scope>
    <source>
        <strain evidence="2">IBT 16849</strain>
    </source>
</reference>
<dbReference type="EMBL" id="JAPQKP010000001">
    <property type="protein sequence ID" value="KAJ5210728.1"/>
    <property type="molecule type" value="Genomic_DNA"/>
</dbReference>
<evidence type="ECO:0000313" key="2">
    <source>
        <dbReference type="EMBL" id="KAJ5210728.1"/>
    </source>
</evidence>
<feature type="region of interest" description="Disordered" evidence="1">
    <location>
        <begin position="588"/>
        <end position="613"/>
    </location>
</feature>
<dbReference type="Proteomes" id="UP001150879">
    <property type="component" value="Unassembled WGS sequence"/>
</dbReference>
<sequence>MESNNSIYQWLSTVEDHQQGGQRDEGVLLSHELRSFSTNRALAENQEQVKDTALATNIPQIRIPLEISESVRGNGHLASRKRNSGHLDEIRASPTHETIPGNESHKRSRYSYELRPRHKTREDRYEYKGPSSAVEAQSQSRKRKAKKARGRRPTMNDEFHAINVTGNRLTLRSNTNLGIFSKGRSSSITNHHGNTPTTALTKATPSIKPHKYVAESDLAFSEMNFLSRRNNPSPYPTSTAKDTLDGQHEREYYPQEQQFNDPAHSKLDTSHSNNKVLDLQRQLDSSVTPLFTFEEAHVSELSKVSSHSRGVSPETRNKRRKISKESSSIPYTWDETEVDNTEESHVLEQHLLNLLHVGVFTQVLCSKITSTVSARRYWSLAELWALLEERKASWSSEAVNKKRASLEANTEQLAAVEAEADIQEVPEIIAPDHVDLANVGSVQNKISKQSPDLNIACEAVGSESNNLPQPNSVFEQEQDGPCQVSDKPGCLSLQATKTSESQDRYIDILNEDQCEPLPQESTEDEVLFPASVPEVEHPHISDIEFYALDRVDDDDAFYRTLDAAYCAIVRPGVAAEVASDLQQLLESPELNATDFPNSPESTGVRDSDIPPGK</sequence>
<comment type="caution">
    <text evidence="2">The sequence shown here is derived from an EMBL/GenBank/DDBJ whole genome shotgun (WGS) entry which is preliminary data.</text>
</comment>
<feature type="compositionally biased region" description="Basic and acidic residues" evidence="1">
    <location>
        <begin position="603"/>
        <end position="613"/>
    </location>
</feature>
<proteinExistence type="predicted"/>
<organism evidence="2 3">
    <name type="scientific">Penicillium cf. griseofulvum</name>
    <dbReference type="NCBI Taxonomy" id="2972120"/>
    <lineage>
        <taxon>Eukaryota</taxon>
        <taxon>Fungi</taxon>
        <taxon>Dikarya</taxon>
        <taxon>Ascomycota</taxon>
        <taxon>Pezizomycotina</taxon>
        <taxon>Eurotiomycetes</taxon>
        <taxon>Eurotiomycetidae</taxon>
        <taxon>Eurotiales</taxon>
        <taxon>Aspergillaceae</taxon>
        <taxon>Penicillium</taxon>
    </lineage>
</organism>